<name>A2Q4G6_MEDTR</name>
<evidence type="ECO:0000313" key="2">
    <source>
        <dbReference type="EMBL" id="ABN08516.1"/>
    </source>
</evidence>
<accession>A2Q4G6</accession>
<dbReference type="PANTHER" id="PTHR47212">
    <property type="entry name" value="ADHESIN-LIKE PROTEIN, PUTATIVE (DUF3741)-RELATED"/>
    <property type="match status" value="1"/>
</dbReference>
<reference evidence="2" key="1">
    <citation type="submission" date="2005-02" db="EMBL/GenBank/DDBJ databases">
        <authorList>
            <person name="Town C.D."/>
        </authorList>
    </citation>
    <scope>NUCLEOTIDE SEQUENCE</scope>
</reference>
<dbReference type="EMBL" id="AC157473">
    <property type="protein sequence ID" value="ABN08516.1"/>
    <property type="molecule type" value="Genomic_DNA"/>
</dbReference>
<reference evidence="2" key="2">
    <citation type="submission" date="2007-03" db="EMBL/GenBank/DDBJ databases">
        <authorList>
            <consortium name="The International Medicago Genome Annotation Group"/>
        </authorList>
    </citation>
    <scope>NUCLEOTIDE SEQUENCE</scope>
</reference>
<dbReference type="InterPro" id="IPR025486">
    <property type="entry name" value="DUF4378"/>
</dbReference>
<organism evidence="2">
    <name type="scientific">Medicago truncatula</name>
    <name type="common">Barrel medic</name>
    <name type="synonym">Medicago tribuloides</name>
    <dbReference type="NCBI Taxonomy" id="3880"/>
    <lineage>
        <taxon>Eukaryota</taxon>
        <taxon>Viridiplantae</taxon>
        <taxon>Streptophyta</taxon>
        <taxon>Embryophyta</taxon>
        <taxon>Tracheophyta</taxon>
        <taxon>Spermatophyta</taxon>
        <taxon>Magnoliopsida</taxon>
        <taxon>eudicotyledons</taxon>
        <taxon>Gunneridae</taxon>
        <taxon>Pentapetalae</taxon>
        <taxon>rosids</taxon>
        <taxon>fabids</taxon>
        <taxon>Fabales</taxon>
        <taxon>Fabaceae</taxon>
        <taxon>Papilionoideae</taxon>
        <taxon>50 kb inversion clade</taxon>
        <taxon>NPAAA clade</taxon>
        <taxon>Hologalegina</taxon>
        <taxon>IRL clade</taxon>
        <taxon>Trifolieae</taxon>
        <taxon>Medicago</taxon>
    </lineage>
</organism>
<dbReference type="Pfam" id="PF14309">
    <property type="entry name" value="DUF4378"/>
    <property type="match status" value="1"/>
</dbReference>
<protein>
    <recommendedName>
        <fullName evidence="1">DUF4378 domain-containing protein</fullName>
    </recommendedName>
</protein>
<gene>
    <name evidence="2" type="ORF">MtrDRAFT_AC157473g40v2</name>
</gene>
<sequence>MTGVCWHVLCLPPPHTLEQIVRKDMARNGTWMDLRLDAEIAGFEMGDTILAELIEDTILMLCASI</sequence>
<dbReference type="AlphaFoldDB" id="A2Q4G6"/>
<dbReference type="PANTHER" id="PTHR47212:SF4">
    <property type="entry name" value="ADHESIN-LIKE PROTEIN, PUTATIVE (DUF3741)-RELATED"/>
    <property type="match status" value="1"/>
</dbReference>
<evidence type="ECO:0000259" key="1">
    <source>
        <dbReference type="Pfam" id="PF14309"/>
    </source>
</evidence>
<proteinExistence type="predicted"/>
<feature type="domain" description="DUF4378" evidence="1">
    <location>
        <begin position="12"/>
        <end position="56"/>
    </location>
</feature>